<dbReference type="EMBL" id="SDMP01000001">
    <property type="protein sequence ID" value="RYR78649.1"/>
    <property type="molecule type" value="Genomic_DNA"/>
</dbReference>
<evidence type="ECO:0000256" key="2">
    <source>
        <dbReference type="ARBA" id="ARBA00012483"/>
    </source>
</evidence>
<evidence type="ECO:0000256" key="6">
    <source>
        <dbReference type="ARBA" id="ARBA00022786"/>
    </source>
</evidence>
<dbReference type="AlphaFoldDB" id="A0A445ET36"/>
<dbReference type="PANTHER" id="PTHR22937">
    <property type="entry name" value="E3 UBIQUITIN-PROTEIN LIGASE RNF165"/>
    <property type="match status" value="1"/>
</dbReference>
<keyword evidence="3" id="KW-0808">Transferase</keyword>
<dbReference type="Gene3D" id="3.20.20.140">
    <property type="entry name" value="Metal-dependent hydrolases"/>
    <property type="match status" value="1"/>
</dbReference>
<accession>A0A445ET36</accession>
<organism evidence="8 9">
    <name type="scientific">Arachis hypogaea</name>
    <name type="common">Peanut</name>
    <dbReference type="NCBI Taxonomy" id="3818"/>
    <lineage>
        <taxon>Eukaryota</taxon>
        <taxon>Viridiplantae</taxon>
        <taxon>Streptophyta</taxon>
        <taxon>Embryophyta</taxon>
        <taxon>Tracheophyta</taxon>
        <taxon>Spermatophyta</taxon>
        <taxon>Magnoliopsida</taxon>
        <taxon>eudicotyledons</taxon>
        <taxon>Gunneridae</taxon>
        <taxon>Pentapetalae</taxon>
        <taxon>rosids</taxon>
        <taxon>fabids</taxon>
        <taxon>Fabales</taxon>
        <taxon>Fabaceae</taxon>
        <taxon>Papilionoideae</taxon>
        <taxon>50 kb inversion clade</taxon>
        <taxon>dalbergioids sensu lato</taxon>
        <taxon>Dalbergieae</taxon>
        <taxon>Pterocarpus clade</taxon>
        <taxon>Arachis</taxon>
    </lineage>
</organism>
<evidence type="ECO:0000313" key="8">
    <source>
        <dbReference type="EMBL" id="RYR78649.1"/>
    </source>
</evidence>
<dbReference type="EC" id="2.3.2.27" evidence="2"/>
<evidence type="ECO:0000256" key="4">
    <source>
        <dbReference type="ARBA" id="ARBA00022723"/>
    </source>
</evidence>
<evidence type="ECO:0000313" key="9">
    <source>
        <dbReference type="Proteomes" id="UP000289738"/>
    </source>
</evidence>
<comment type="caution">
    <text evidence="8">The sequence shown here is derived from an EMBL/GenBank/DDBJ whole genome shotgun (WGS) entry which is preliminary data.</text>
</comment>
<keyword evidence="7" id="KW-0862">Zinc</keyword>
<gene>
    <name evidence="8" type="ORF">Ahy_A01g003483</name>
</gene>
<dbReference type="STRING" id="3818.A0A445ET36"/>
<evidence type="ECO:0000256" key="7">
    <source>
        <dbReference type="ARBA" id="ARBA00022833"/>
    </source>
</evidence>
<keyword evidence="5" id="KW-0863">Zinc-finger</keyword>
<comment type="catalytic activity">
    <reaction evidence="1">
        <text>S-ubiquitinyl-[E2 ubiquitin-conjugating enzyme]-L-cysteine + [acceptor protein]-L-lysine = [E2 ubiquitin-conjugating enzyme]-L-cysteine + N(6)-ubiquitinyl-[acceptor protein]-L-lysine.</text>
        <dbReference type="EC" id="2.3.2.27"/>
    </reaction>
</comment>
<sequence>MPKVELHAHLNGSIRDSTLLELIKALGEKGVINFSQVEHIIMKCICIMKRCSPLPLVKCQDYMLFDPFIYHGMAELHDRHREMRLGVDNTSYEELLALEERIGDVSTGLSEDVIMKSMKQQIYMSVMVDSSTDLEPCCICQVRVMVSAN</sequence>
<keyword evidence="6" id="KW-0833">Ubl conjugation pathway</keyword>
<keyword evidence="4" id="KW-0479">Metal-binding</keyword>
<dbReference type="GO" id="GO:0061630">
    <property type="term" value="F:ubiquitin protein ligase activity"/>
    <property type="evidence" value="ECO:0007669"/>
    <property type="project" value="UniProtKB-EC"/>
</dbReference>
<dbReference type="InterPro" id="IPR032466">
    <property type="entry name" value="Metal_Hydrolase"/>
</dbReference>
<dbReference type="InterPro" id="IPR045191">
    <property type="entry name" value="MBR1/2-like"/>
</dbReference>
<dbReference type="Proteomes" id="UP000289738">
    <property type="component" value="Chromosome A01"/>
</dbReference>
<protein>
    <recommendedName>
        <fullName evidence="2">RING-type E3 ubiquitin transferase</fullName>
        <ecNumber evidence="2">2.3.2.27</ecNumber>
    </recommendedName>
</protein>
<name>A0A445ET36_ARAHY</name>
<evidence type="ECO:0000256" key="1">
    <source>
        <dbReference type="ARBA" id="ARBA00000900"/>
    </source>
</evidence>
<proteinExistence type="predicted"/>
<dbReference type="SUPFAM" id="SSF51556">
    <property type="entry name" value="Metallo-dependent hydrolases"/>
    <property type="match status" value="1"/>
</dbReference>
<dbReference type="GO" id="GO:0008270">
    <property type="term" value="F:zinc ion binding"/>
    <property type="evidence" value="ECO:0007669"/>
    <property type="project" value="UniProtKB-KW"/>
</dbReference>
<evidence type="ECO:0000256" key="5">
    <source>
        <dbReference type="ARBA" id="ARBA00022771"/>
    </source>
</evidence>
<evidence type="ECO:0000256" key="3">
    <source>
        <dbReference type="ARBA" id="ARBA00022679"/>
    </source>
</evidence>
<keyword evidence="9" id="KW-1185">Reference proteome</keyword>
<reference evidence="8 9" key="1">
    <citation type="submission" date="2019-01" db="EMBL/GenBank/DDBJ databases">
        <title>Sequencing of cultivated peanut Arachis hypogaea provides insights into genome evolution and oil improvement.</title>
        <authorList>
            <person name="Chen X."/>
        </authorList>
    </citation>
    <scope>NUCLEOTIDE SEQUENCE [LARGE SCALE GENOMIC DNA]</scope>
    <source>
        <strain evidence="9">cv. Fuhuasheng</strain>
        <tissue evidence="8">Leaves</tissue>
    </source>
</reference>
<dbReference type="PANTHER" id="PTHR22937:SF163">
    <property type="entry name" value="RING-TYPE E3 UBIQUITIN TRANSFERASE"/>
    <property type="match status" value="1"/>
</dbReference>